<protein>
    <recommendedName>
        <fullName evidence="3">DNA-binding protein</fullName>
    </recommendedName>
</protein>
<gene>
    <name evidence="1" type="ORF">OPKNFCMD_5233</name>
</gene>
<evidence type="ECO:0000313" key="1">
    <source>
        <dbReference type="EMBL" id="GJD52467.1"/>
    </source>
</evidence>
<organism evidence="1 2">
    <name type="scientific">Methylobacterium crusticola</name>
    <dbReference type="NCBI Taxonomy" id="1697972"/>
    <lineage>
        <taxon>Bacteria</taxon>
        <taxon>Pseudomonadati</taxon>
        <taxon>Pseudomonadota</taxon>
        <taxon>Alphaproteobacteria</taxon>
        <taxon>Hyphomicrobiales</taxon>
        <taxon>Methylobacteriaceae</taxon>
        <taxon>Methylobacterium</taxon>
    </lineage>
</organism>
<reference evidence="1" key="2">
    <citation type="submission" date="2021-08" db="EMBL/GenBank/DDBJ databases">
        <authorList>
            <person name="Tani A."/>
            <person name="Ola A."/>
            <person name="Ogura Y."/>
            <person name="Katsura K."/>
            <person name="Hayashi T."/>
        </authorList>
    </citation>
    <scope>NUCLEOTIDE SEQUENCE</scope>
    <source>
        <strain evidence="1">KCTC 52305</strain>
    </source>
</reference>
<accession>A0ABQ4R484</accession>
<dbReference type="RefSeq" id="WP_128565495.1">
    <property type="nucleotide sequence ID" value="NZ_BPQH01000019.1"/>
</dbReference>
<name>A0ABQ4R484_9HYPH</name>
<keyword evidence="2" id="KW-1185">Reference proteome</keyword>
<comment type="caution">
    <text evidence="1">The sequence shown here is derived from an EMBL/GenBank/DDBJ whole genome shotgun (WGS) entry which is preliminary data.</text>
</comment>
<sequence>MASATLNLRVQPFRLLTKAEAAHYCRRSLKKFEAQCPVRPLAMADGDRLWDVQDLDRWIDSLKGGDATDDDAIVARLG</sequence>
<evidence type="ECO:0000313" key="2">
    <source>
        <dbReference type="Proteomes" id="UP001055167"/>
    </source>
</evidence>
<dbReference type="EMBL" id="BPQH01000019">
    <property type="protein sequence ID" value="GJD52467.1"/>
    <property type="molecule type" value="Genomic_DNA"/>
</dbReference>
<proteinExistence type="predicted"/>
<dbReference type="Proteomes" id="UP001055167">
    <property type="component" value="Unassembled WGS sequence"/>
</dbReference>
<evidence type="ECO:0008006" key="3">
    <source>
        <dbReference type="Google" id="ProtNLM"/>
    </source>
</evidence>
<reference evidence="1" key="1">
    <citation type="journal article" date="2021" name="Front. Microbiol.">
        <title>Comprehensive Comparative Genomics and Phenotyping of Methylobacterium Species.</title>
        <authorList>
            <person name="Alessa O."/>
            <person name="Ogura Y."/>
            <person name="Fujitani Y."/>
            <person name="Takami H."/>
            <person name="Hayashi T."/>
            <person name="Sahin N."/>
            <person name="Tani A."/>
        </authorList>
    </citation>
    <scope>NUCLEOTIDE SEQUENCE</scope>
    <source>
        <strain evidence="1">KCTC 52305</strain>
    </source>
</reference>